<dbReference type="EMBL" id="CAJNJA010060130">
    <property type="protein sequence ID" value="CAE7869670.1"/>
    <property type="molecule type" value="Genomic_DNA"/>
</dbReference>
<dbReference type="Proteomes" id="UP000601435">
    <property type="component" value="Unassembled WGS sequence"/>
</dbReference>
<comment type="caution">
    <text evidence="1">The sequence shown here is derived from an EMBL/GenBank/DDBJ whole genome shotgun (WGS) entry which is preliminary data.</text>
</comment>
<dbReference type="OrthoDB" id="447916at2759"/>
<sequence length="197" mass="22024">VASICCELPGSQTVFRGELFAAGKKGGKHEDIWHTITEEDGFKRLRPFWIRSHLKLEQFDKVFGFENRWRFNINQTADALCGKFAHELVDATFVAKLRKQDTVAEQVLCCLASRVETILSAKSPNQHPTIIKGIKHSQVTQACDIPAMTGTAKPLPGVQRTCKKKVGANVGHGHTQTRDEWFTSLVNEGGLSKHEWV</sequence>
<reference evidence="1" key="1">
    <citation type="submission" date="2021-02" db="EMBL/GenBank/DDBJ databases">
        <authorList>
            <person name="Dougan E. K."/>
            <person name="Rhodes N."/>
            <person name="Thang M."/>
            <person name="Chan C."/>
        </authorList>
    </citation>
    <scope>NUCLEOTIDE SEQUENCE</scope>
</reference>
<proteinExistence type="predicted"/>
<dbReference type="AlphaFoldDB" id="A0A813AIB1"/>
<feature type="non-terminal residue" evidence="1">
    <location>
        <position position="197"/>
    </location>
</feature>
<accession>A0A813AIB1</accession>
<feature type="non-terminal residue" evidence="1">
    <location>
        <position position="1"/>
    </location>
</feature>
<gene>
    <name evidence="1" type="ORF">SNEC2469_LOCUS28022</name>
</gene>
<keyword evidence="2" id="KW-1185">Reference proteome</keyword>
<organism evidence="1 2">
    <name type="scientific">Symbiodinium necroappetens</name>
    <dbReference type="NCBI Taxonomy" id="1628268"/>
    <lineage>
        <taxon>Eukaryota</taxon>
        <taxon>Sar</taxon>
        <taxon>Alveolata</taxon>
        <taxon>Dinophyceae</taxon>
        <taxon>Suessiales</taxon>
        <taxon>Symbiodiniaceae</taxon>
        <taxon>Symbiodinium</taxon>
    </lineage>
</organism>
<evidence type="ECO:0000313" key="1">
    <source>
        <dbReference type="EMBL" id="CAE7869670.1"/>
    </source>
</evidence>
<evidence type="ECO:0000313" key="2">
    <source>
        <dbReference type="Proteomes" id="UP000601435"/>
    </source>
</evidence>
<name>A0A813AIB1_9DINO</name>
<protein>
    <submittedName>
        <fullName evidence="1">Uncharacterized protein</fullName>
    </submittedName>
</protein>